<dbReference type="Pfam" id="PF00023">
    <property type="entry name" value="Ank"/>
    <property type="match status" value="1"/>
</dbReference>
<feature type="region of interest" description="Disordered" evidence="2">
    <location>
        <begin position="859"/>
        <end position="884"/>
    </location>
</feature>
<evidence type="ECO:0000256" key="2">
    <source>
        <dbReference type="SAM" id="MobiDB-lite"/>
    </source>
</evidence>
<dbReference type="SUPFAM" id="SSF48371">
    <property type="entry name" value="ARM repeat"/>
    <property type="match status" value="1"/>
</dbReference>
<dbReference type="EMBL" id="JBIMZQ010000015">
    <property type="protein sequence ID" value="KAL3667008.1"/>
    <property type="molecule type" value="Genomic_DNA"/>
</dbReference>
<dbReference type="SUPFAM" id="SSF48403">
    <property type="entry name" value="Ankyrin repeat"/>
    <property type="match status" value="2"/>
</dbReference>
<dbReference type="PANTHER" id="PTHR16306">
    <property type="entry name" value="TRANSLIN-ASSOCIATED FACTOR X-INTERACTING PROTEIN 1"/>
    <property type="match status" value="1"/>
</dbReference>
<dbReference type="InterPro" id="IPR016024">
    <property type="entry name" value="ARM-type_fold"/>
</dbReference>
<feature type="region of interest" description="Disordered" evidence="2">
    <location>
        <begin position="705"/>
        <end position="727"/>
    </location>
</feature>
<evidence type="ECO:0000256" key="1">
    <source>
        <dbReference type="PROSITE-ProRule" id="PRU00023"/>
    </source>
</evidence>
<keyword evidence="1" id="KW-0040">ANK repeat</keyword>
<dbReference type="SMART" id="SM00248">
    <property type="entry name" value="ANK"/>
    <property type="match status" value="5"/>
</dbReference>
<evidence type="ECO:0000313" key="4">
    <source>
        <dbReference type="Proteomes" id="UP001632037"/>
    </source>
</evidence>
<feature type="compositionally biased region" description="Low complexity" evidence="2">
    <location>
        <begin position="705"/>
        <end position="717"/>
    </location>
</feature>
<protein>
    <submittedName>
        <fullName evidence="3">Uncharacterized protein</fullName>
    </submittedName>
</protein>
<dbReference type="Gene3D" id="1.25.10.10">
    <property type="entry name" value="Leucine-rich Repeat Variant"/>
    <property type="match status" value="1"/>
</dbReference>
<feature type="repeat" description="ANK" evidence="1">
    <location>
        <begin position="1200"/>
        <end position="1232"/>
    </location>
</feature>
<feature type="region of interest" description="Disordered" evidence="2">
    <location>
        <begin position="1"/>
        <end position="25"/>
    </location>
</feature>
<reference evidence="3 4" key="1">
    <citation type="submission" date="2024-09" db="EMBL/GenBank/DDBJ databases">
        <title>Genome sequencing and assembly of Phytophthora oleae, isolate VK10A, causative agent of rot of olive drupes.</title>
        <authorList>
            <person name="Conti Taguali S."/>
            <person name="Riolo M."/>
            <person name="La Spada F."/>
            <person name="Cacciola S.O."/>
            <person name="Dionisio G."/>
        </authorList>
    </citation>
    <scope>NUCLEOTIDE SEQUENCE [LARGE SCALE GENOMIC DNA]</scope>
    <source>
        <strain evidence="3 4">VK10A</strain>
    </source>
</reference>
<comment type="caution">
    <text evidence="3">The sequence shown here is derived from an EMBL/GenBank/DDBJ whole genome shotgun (WGS) entry which is preliminary data.</text>
</comment>
<dbReference type="PANTHER" id="PTHR16306:SF0">
    <property type="entry name" value="TRANSLIN-ASSOCIATED FACTOR X-INTERACTING PROTEIN 1"/>
    <property type="match status" value="1"/>
</dbReference>
<dbReference type="PROSITE" id="PS50088">
    <property type="entry name" value="ANK_REPEAT"/>
    <property type="match status" value="3"/>
</dbReference>
<evidence type="ECO:0000313" key="3">
    <source>
        <dbReference type="EMBL" id="KAL3667008.1"/>
    </source>
</evidence>
<sequence length="1435" mass="155740">MGEDVASSLTGSRPNSSAAKSREAKKRAALWKKQVKSLKLKDVGKKVDAVRFCAQDERFFREQTEVLPLLMGFLSRTKTPELVLETLNVMHTLLSSPGVTEASEPDSDGIHPEINASFMLDRSMNADSAWKAGEPFVNLFSMNTLAPEVRIKAIEVYGLLLRASVALSESAGEATSTLLQFQSVGSPCSALLGCLGSDSGDLEFGALSCLRSLLRKPPNEAFLGKFEAEKGVSWSLKFLTHSERRFHRPALDILESFSHFECGRHLLKTNEVAPVLRNAIQEAHEMIQKTSAIVPVSGMDASPLSAKDAPELCSNIGIFCQVFVRTTLAKEQVTTNSPTEDGHAVLTDVIDAMIEILRYDIATALAPPVIPSESPRTTPAATAAANAAAANAAALAVLIPFSIDRCIAIISSIGRMTEYSERFKAHAKAKGLLPILFDCFQVKKAHKLYQVADKLLHLCVHIHDMDEPESTRLDPQILCSVATGDLELGGVDEPVEAASLCINGEKPPLMAVDTVLALLETSLEATNNELVFRTLRWISVLVDLPGNANALGERAVSIFLQVLPTASHDKLLFAFLAKSIHAIVLQNSGAFELCGSSGHEPSSVFLEFLLQNSETTDPDSTQPTEQKADQVTNNCKLEWIDEYEEDAAFEPKPLMEALHNVDVYLAVAGALSGLTKAFLKWNPIDAGSTTFNFSELIAARLHADASSGKPGAPAAGGSKKKLATDPAKPTAVGEAMMSCILEKGLQVPKLVSKYAAVNPAVCVSMLGLLDNLLAVPSGMTVLLHLAKFELQPLDQLEPCQVVEAEEWPLSVEKSSQLEHTRFLLPVLNVLQCPDTSFIEIEASVRTLAVMTSDLEPSIQVPSAPEPVETAKSPTKSGVAVAPSPPAPTVPELVTTENDRFINAALGCGALVVLLAFLDLARIPREISEFSTRANIMKSQIEEMVQKFITLAQTKQENIEIKYREKVTQLTADGTAPPESEPELSLPYQMRWAQLLLDHKFSVSRFGYVNYTALLLASELALPNLVTALLSAGASSETASPDGVTPLMLAFLIGNEEMVIDLLDVQANVDAITTDGQDLTVWNCALVSPVKARMSQLITAAYTSSEGSVTTDARIQLDSIEGSLQFLDMCLDAGVDANVSNAQGDFLLHSLLSKSIVRRKLRGLDVCFRYNAYYEDRRRLQRAVVDLIQGHSANVNSCNRMGQTPLHLALLYGYTGIAKILLDHGANPNVQGIYGLLPLHYACLGFCGNLDGSDGEAIELTRLLLENASKFTCILGAHTDRRKHKSSEEKQAFVIETILENGLQSAIEPQPIVLKLATAQQILTTASFMGKFLPWHFACGAYVQLSSVLCLDDDMQKWFEANGQARTDIIRYLIREWKIDINSPASEGVTALHLAVKSDVNGNNLPVIDLLLETTANVNAVHDYMLIDRISMKAEE</sequence>
<keyword evidence="4" id="KW-1185">Reference proteome</keyword>
<dbReference type="InterPro" id="IPR002110">
    <property type="entry name" value="Ankyrin_rpt"/>
</dbReference>
<accession>A0ABD3FJC3</accession>
<dbReference type="InterPro" id="IPR036770">
    <property type="entry name" value="Ankyrin_rpt-contain_sf"/>
</dbReference>
<dbReference type="Proteomes" id="UP001632037">
    <property type="component" value="Unassembled WGS sequence"/>
</dbReference>
<dbReference type="PROSITE" id="PS50297">
    <property type="entry name" value="ANK_REP_REGION"/>
    <property type="match status" value="3"/>
</dbReference>
<organism evidence="3 4">
    <name type="scientific">Phytophthora oleae</name>
    <dbReference type="NCBI Taxonomy" id="2107226"/>
    <lineage>
        <taxon>Eukaryota</taxon>
        <taxon>Sar</taxon>
        <taxon>Stramenopiles</taxon>
        <taxon>Oomycota</taxon>
        <taxon>Peronosporomycetes</taxon>
        <taxon>Peronosporales</taxon>
        <taxon>Peronosporaceae</taxon>
        <taxon>Phytophthora</taxon>
    </lineage>
</organism>
<name>A0ABD3FJC3_9STRA</name>
<dbReference type="InterPro" id="IPR011989">
    <property type="entry name" value="ARM-like"/>
</dbReference>
<proteinExistence type="predicted"/>
<gene>
    <name evidence="3" type="ORF">V7S43_007953</name>
</gene>
<feature type="repeat" description="ANK" evidence="1">
    <location>
        <begin position="1041"/>
        <end position="1073"/>
    </location>
</feature>
<dbReference type="Gene3D" id="1.25.40.20">
    <property type="entry name" value="Ankyrin repeat-containing domain"/>
    <property type="match status" value="3"/>
</dbReference>
<dbReference type="Pfam" id="PF13857">
    <property type="entry name" value="Ank_5"/>
    <property type="match status" value="1"/>
</dbReference>
<feature type="repeat" description="ANK" evidence="1">
    <location>
        <begin position="1386"/>
        <end position="1422"/>
    </location>
</feature>